<reference evidence="12 13" key="1">
    <citation type="submission" date="2016-07" db="EMBL/GenBank/DDBJ databases">
        <title>Pervasive Adenine N6-methylation of Active Genes in Fungi.</title>
        <authorList>
            <consortium name="DOE Joint Genome Institute"/>
            <person name="Mondo S.J."/>
            <person name="Dannebaum R.O."/>
            <person name="Kuo R.C."/>
            <person name="Labutti K."/>
            <person name="Haridas S."/>
            <person name="Kuo A."/>
            <person name="Salamov A."/>
            <person name="Ahrendt S.R."/>
            <person name="Lipzen A."/>
            <person name="Sullivan W."/>
            <person name="Andreopoulos W.B."/>
            <person name="Clum A."/>
            <person name="Lindquist E."/>
            <person name="Daum C."/>
            <person name="Ramamoorthy G.K."/>
            <person name="Gryganskyi A."/>
            <person name="Culley D."/>
            <person name="Magnuson J.K."/>
            <person name="James T.Y."/>
            <person name="O'Malley M.A."/>
            <person name="Stajich J.E."/>
            <person name="Spatafora J.W."/>
            <person name="Visel A."/>
            <person name="Grigoriev I.V."/>
        </authorList>
    </citation>
    <scope>NUCLEOTIDE SEQUENCE [LARGE SCALE GENOMIC DNA]</scope>
    <source>
        <strain evidence="12 13">12-1054</strain>
    </source>
</reference>
<evidence type="ECO:0000313" key="12">
    <source>
        <dbReference type="EMBL" id="ORY84937.1"/>
    </source>
</evidence>
<accession>A0A1Y2FMX9</accession>
<keyword evidence="9 11" id="KW-0496">Mitochondrion</keyword>
<keyword evidence="7 11" id="KW-0249">Electron transport</keyword>
<dbReference type="GeneID" id="63785508"/>
<dbReference type="Proteomes" id="UP000193685">
    <property type="component" value="Unassembled WGS sequence"/>
</dbReference>
<dbReference type="RefSeq" id="XP_040726720.1">
    <property type="nucleotide sequence ID" value="XM_040868909.1"/>
</dbReference>
<organism evidence="12 13">
    <name type="scientific">Protomyces lactucae-debilis</name>
    <dbReference type="NCBI Taxonomy" id="2754530"/>
    <lineage>
        <taxon>Eukaryota</taxon>
        <taxon>Fungi</taxon>
        <taxon>Dikarya</taxon>
        <taxon>Ascomycota</taxon>
        <taxon>Taphrinomycotina</taxon>
        <taxon>Taphrinomycetes</taxon>
        <taxon>Taphrinales</taxon>
        <taxon>Protomycetaceae</taxon>
        <taxon>Protomyces</taxon>
    </lineage>
</organism>
<dbReference type="PANTHER" id="PTHR12119">
    <property type="entry name" value="UBIQUINOL-CYTOCHROME C REDUCTASE COMPLEX UBIQUINONE-BINDING PROTEIN QP-C"/>
    <property type="match status" value="1"/>
</dbReference>
<evidence type="ECO:0000256" key="9">
    <source>
        <dbReference type="ARBA" id="ARBA00023128"/>
    </source>
</evidence>
<dbReference type="GO" id="GO:0045275">
    <property type="term" value="C:respiratory chain complex III"/>
    <property type="evidence" value="ECO:0007669"/>
    <property type="project" value="UniProtKB-UniRule"/>
</dbReference>
<comment type="similarity">
    <text evidence="2 11">Belongs to the UQCRQ/QCR8 family.</text>
</comment>
<keyword evidence="5 11" id="KW-0812">Transmembrane</keyword>
<comment type="subunit">
    <text evidence="11">Component of the ubiquinol-cytochrome c oxidoreductase (cytochrome b-c1 complex, complex III, CIII), a multisubunit enzyme composed of 3 respiratory subunits cytochrome b, cytochrome c1 and Rieske protein, 2 core protein subunits, and additional low-molecular weight protein subunits. The complex exists as an obligatory dimer and forms supercomplexes (SCs) in the inner mitochondrial membrane with cytochrome c oxidase (complex IV, CIV).</text>
</comment>
<dbReference type="PANTHER" id="PTHR12119:SF2">
    <property type="entry name" value="CYTOCHROME B-C1 COMPLEX SUBUNIT 8"/>
    <property type="match status" value="1"/>
</dbReference>
<evidence type="ECO:0000256" key="6">
    <source>
        <dbReference type="ARBA" id="ARBA00022792"/>
    </source>
</evidence>
<comment type="function">
    <text evidence="11">Component of the ubiquinol-cytochrome c oxidoreductase, a multisubunit transmembrane complex that is part of the mitochondrial electron transport chain which drives oxidative phosphorylation. The complex plays an important role in the uptake of multiple carbon sources present in different host niches.</text>
</comment>
<evidence type="ECO:0000256" key="10">
    <source>
        <dbReference type="ARBA" id="ARBA00023136"/>
    </source>
</evidence>
<comment type="caution">
    <text evidence="12">The sequence shown here is derived from an EMBL/GenBank/DDBJ whole genome shotgun (WGS) entry which is preliminary data.</text>
</comment>
<comment type="subcellular location">
    <subcellularLocation>
        <location evidence="1 11">Mitochondrion inner membrane</location>
        <topology evidence="1 11">Single-pass membrane protein</topology>
    </subcellularLocation>
</comment>
<feature type="transmembrane region" description="Helical" evidence="11">
    <location>
        <begin position="54"/>
        <end position="71"/>
    </location>
</feature>
<dbReference type="GO" id="GO:0005743">
    <property type="term" value="C:mitochondrial inner membrane"/>
    <property type="evidence" value="ECO:0007669"/>
    <property type="project" value="UniProtKB-SubCell"/>
</dbReference>
<dbReference type="InterPro" id="IPR004205">
    <property type="entry name" value="Cyt_bc1_su8"/>
</dbReference>
<dbReference type="OMA" id="QWAIERN"/>
<evidence type="ECO:0000256" key="1">
    <source>
        <dbReference type="ARBA" id="ARBA00004434"/>
    </source>
</evidence>
<dbReference type="EMBL" id="MCFI01000005">
    <property type="protein sequence ID" value="ORY84937.1"/>
    <property type="molecule type" value="Genomic_DNA"/>
</dbReference>
<dbReference type="Gene3D" id="1.20.5.210">
    <property type="entry name" value="Cytochrome b-c1 complex subunit 8"/>
    <property type="match status" value="1"/>
</dbReference>
<evidence type="ECO:0000313" key="13">
    <source>
        <dbReference type="Proteomes" id="UP000193685"/>
    </source>
</evidence>
<keyword evidence="13" id="KW-1185">Reference proteome</keyword>
<dbReference type="SUPFAM" id="SSF81508">
    <property type="entry name" value="Ubiquinone-binding protein QP-C of cytochrome bc1 complex (Ubiquinol-cytochrome c reductase)"/>
    <property type="match status" value="1"/>
</dbReference>
<keyword evidence="4 11" id="KW-0679">Respiratory chain</keyword>
<evidence type="ECO:0000256" key="5">
    <source>
        <dbReference type="ARBA" id="ARBA00022692"/>
    </source>
</evidence>
<dbReference type="FunFam" id="1.20.5.210:FF:000001">
    <property type="entry name" value="Cytochrome b-c1 complex subunit 8"/>
    <property type="match status" value="1"/>
</dbReference>
<proteinExistence type="inferred from homology"/>
<dbReference type="GO" id="GO:0006122">
    <property type="term" value="P:mitochondrial electron transport, ubiquinol to cytochrome c"/>
    <property type="evidence" value="ECO:0007669"/>
    <property type="project" value="UniProtKB-UniRule"/>
</dbReference>
<keyword evidence="6 11" id="KW-0999">Mitochondrion inner membrane</keyword>
<evidence type="ECO:0000256" key="3">
    <source>
        <dbReference type="ARBA" id="ARBA00022448"/>
    </source>
</evidence>
<dbReference type="STRING" id="56484.A0A1Y2FMX9"/>
<evidence type="ECO:0000256" key="7">
    <source>
        <dbReference type="ARBA" id="ARBA00022982"/>
    </source>
</evidence>
<sequence>MGGGHGYMGVWGNFGGPKQKGMAEYAISPLRQRAFAGALNGAIFNTFRRTKSQILYFAPPFIAGYYLYTWAGQRNEYLNSKAGHAEFGDH</sequence>
<evidence type="ECO:0000256" key="2">
    <source>
        <dbReference type="ARBA" id="ARBA00007668"/>
    </source>
</evidence>
<dbReference type="InterPro" id="IPR036642">
    <property type="entry name" value="Cyt_bc1_su8_sf"/>
</dbReference>
<keyword evidence="10 11" id="KW-0472">Membrane</keyword>
<evidence type="ECO:0000256" key="4">
    <source>
        <dbReference type="ARBA" id="ARBA00022660"/>
    </source>
</evidence>
<name>A0A1Y2FMX9_PROLT</name>
<gene>
    <name evidence="12" type="ORF">BCR37DRAFT_377849</name>
</gene>
<protein>
    <recommendedName>
        <fullName evidence="11">Cytochrome b-c1 complex subunit 8</fullName>
    </recommendedName>
    <alternativeName>
        <fullName evidence="11">Complex III subunit 8</fullName>
    </alternativeName>
</protein>
<dbReference type="AlphaFoldDB" id="A0A1Y2FMX9"/>
<dbReference type="OrthoDB" id="6683853at2759"/>
<dbReference type="Pfam" id="PF02939">
    <property type="entry name" value="UcrQ"/>
    <property type="match status" value="1"/>
</dbReference>
<keyword evidence="3 11" id="KW-0813">Transport</keyword>
<evidence type="ECO:0000256" key="8">
    <source>
        <dbReference type="ARBA" id="ARBA00022989"/>
    </source>
</evidence>
<keyword evidence="8 11" id="KW-1133">Transmembrane helix</keyword>
<evidence type="ECO:0000256" key="11">
    <source>
        <dbReference type="RuleBase" id="RU368118"/>
    </source>
</evidence>